<keyword evidence="2" id="KW-1185">Reference proteome</keyword>
<dbReference type="Proteomes" id="UP000198542">
    <property type="component" value="Unassembled WGS sequence"/>
</dbReference>
<dbReference type="EMBL" id="FNTC01000002">
    <property type="protein sequence ID" value="SEC06796.1"/>
    <property type="molecule type" value="Genomic_DNA"/>
</dbReference>
<accession>A0A1H4PHC3</accession>
<evidence type="ECO:0000313" key="1">
    <source>
        <dbReference type="EMBL" id="SEC06796.1"/>
    </source>
</evidence>
<organism evidence="1 2">
    <name type="scientific">Pseudomonas jessenii</name>
    <dbReference type="NCBI Taxonomy" id="77298"/>
    <lineage>
        <taxon>Bacteria</taxon>
        <taxon>Pseudomonadati</taxon>
        <taxon>Pseudomonadota</taxon>
        <taxon>Gammaproteobacteria</taxon>
        <taxon>Pseudomonadales</taxon>
        <taxon>Pseudomonadaceae</taxon>
        <taxon>Pseudomonas</taxon>
    </lineage>
</organism>
<protein>
    <submittedName>
        <fullName evidence="1">Uncharacterized protein</fullName>
    </submittedName>
</protein>
<gene>
    <name evidence="1" type="ORF">SAMN04490187_3043</name>
</gene>
<evidence type="ECO:0000313" key="2">
    <source>
        <dbReference type="Proteomes" id="UP000198542"/>
    </source>
</evidence>
<name>A0A1H4PHC3_PSEJE</name>
<reference evidence="2" key="1">
    <citation type="submission" date="2016-10" db="EMBL/GenBank/DDBJ databases">
        <authorList>
            <person name="Varghese N."/>
            <person name="Submissions S."/>
        </authorList>
    </citation>
    <scope>NUCLEOTIDE SEQUENCE [LARGE SCALE GENOMIC DNA]</scope>
    <source>
        <strain evidence="2">BS3660</strain>
    </source>
</reference>
<sequence length="350" mass="39852">MKINVEATPYAERCFLTKNRTALIWPFINVPKQAGPYELFLDTNAFSKISWIDELPDEIRNQATFNPWPALMEQWLSNSELHLNPVKWIEDTLAPLAAKGVRFRENYAKEQAKLLKNNEAQLKTQWSLLFPYVAIMKVMVQKKITPADALADLEALVRADVPRFTGNLMLMALIALLKSQQTLKFANDEKPAYSYLESFLAFQPGKKDESDRINLPYLRNRSGDLSLWYTLPTLLQKGYKTIGEPIIVTGDKALHRVIFRALPPVAHESGRTAFTISPFELSQSMQTNILELATSVQIRSSTTVKERAGQMGTLFEIAKSYCTFSEEKDALDEGWHEWCCPGFGKDFVFD</sequence>
<dbReference type="RefSeq" id="WP_208601451.1">
    <property type="nucleotide sequence ID" value="NZ_FNTC01000002.1"/>
</dbReference>
<dbReference type="AlphaFoldDB" id="A0A1H4PHC3"/>
<proteinExistence type="predicted"/>